<dbReference type="InterPro" id="IPR036388">
    <property type="entry name" value="WH-like_DNA-bd_sf"/>
</dbReference>
<keyword evidence="1" id="KW-0805">Transcription regulation</keyword>
<dbReference type="SMART" id="SM00345">
    <property type="entry name" value="HTH_GNTR"/>
    <property type="match status" value="1"/>
</dbReference>
<dbReference type="InterPro" id="IPR011711">
    <property type="entry name" value="GntR_C"/>
</dbReference>
<feature type="domain" description="HTH gntR-type" evidence="4">
    <location>
        <begin position="19"/>
        <end position="87"/>
    </location>
</feature>
<dbReference type="Gene3D" id="1.20.120.530">
    <property type="entry name" value="GntR ligand-binding domain-like"/>
    <property type="match status" value="1"/>
</dbReference>
<evidence type="ECO:0000259" key="4">
    <source>
        <dbReference type="PROSITE" id="PS50949"/>
    </source>
</evidence>
<dbReference type="InterPro" id="IPR036390">
    <property type="entry name" value="WH_DNA-bd_sf"/>
</dbReference>
<keyword evidence="2" id="KW-0238">DNA-binding</keyword>
<reference evidence="5 6" key="1">
    <citation type="submission" date="2016-11" db="EMBL/GenBank/DDBJ databases">
        <authorList>
            <person name="Jaros S."/>
            <person name="Januszkiewicz K."/>
            <person name="Wedrychowicz H."/>
        </authorList>
    </citation>
    <scope>NUCLEOTIDE SEQUENCE [LARGE SCALE GENOMIC DNA]</scope>
    <source>
        <strain evidence="5 6">DSM 9705</strain>
    </source>
</reference>
<organism evidence="5 6">
    <name type="scientific">Desulfofustis glycolicus DSM 9705</name>
    <dbReference type="NCBI Taxonomy" id="1121409"/>
    <lineage>
        <taxon>Bacteria</taxon>
        <taxon>Pseudomonadati</taxon>
        <taxon>Thermodesulfobacteriota</taxon>
        <taxon>Desulfobulbia</taxon>
        <taxon>Desulfobulbales</taxon>
        <taxon>Desulfocapsaceae</taxon>
        <taxon>Desulfofustis</taxon>
    </lineage>
</organism>
<dbReference type="PANTHER" id="PTHR43537:SF5">
    <property type="entry name" value="UXU OPERON TRANSCRIPTIONAL REGULATOR"/>
    <property type="match status" value="1"/>
</dbReference>
<dbReference type="RefSeq" id="WP_143165959.1">
    <property type="nucleotide sequence ID" value="NZ_FQXS01000008.1"/>
</dbReference>
<dbReference type="InterPro" id="IPR008920">
    <property type="entry name" value="TF_FadR/GntR_C"/>
</dbReference>
<gene>
    <name evidence="5" type="ORF">SAMN02745124_01755</name>
</gene>
<dbReference type="InterPro" id="IPR000524">
    <property type="entry name" value="Tscrpt_reg_HTH_GntR"/>
</dbReference>
<dbReference type="Proteomes" id="UP000184139">
    <property type="component" value="Unassembled WGS sequence"/>
</dbReference>
<dbReference type="SUPFAM" id="SSF48008">
    <property type="entry name" value="GntR ligand-binding domain-like"/>
    <property type="match status" value="1"/>
</dbReference>
<dbReference type="CDD" id="cd07377">
    <property type="entry name" value="WHTH_GntR"/>
    <property type="match status" value="1"/>
</dbReference>
<evidence type="ECO:0000256" key="3">
    <source>
        <dbReference type="ARBA" id="ARBA00023163"/>
    </source>
</evidence>
<evidence type="ECO:0000256" key="2">
    <source>
        <dbReference type="ARBA" id="ARBA00023125"/>
    </source>
</evidence>
<dbReference type="SUPFAM" id="SSF46785">
    <property type="entry name" value="Winged helix' DNA-binding domain"/>
    <property type="match status" value="1"/>
</dbReference>
<dbReference type="Pfam" id="PF07729">
    <property type="entry name" value="FCD"/>
    <property type="match status" value="1"/>
</dbReference>
<keyword evidence="3" id="KW-0804">Transcription</keyword>
<dbReference type="AlphaFoldDB" id="A0A1M5VK80"/>
<dbReference type="SMART" id="SM00895">
    <property type="entry name" value="FCD"/>
    <property type="match status" value="1"/>
</dbReference>
<protein>
    <submittedName>
        <fullName evidence="5">FCD domain-containing protein</fullName>
    </submittedName>
</protein>
<name>A0A1M5VK80_9BACT</name>
<keyword evidence="6" id="KW-1185">Reference proteome</keyword>
<dbReference type="Gene3D" id="1.10.10.10">
    <property type="entry name" value="Winged helix-like DNA-binding domain superfamily/Winged helix DNA-binding domain"/>
    <property type="match status" value="1"/>
</dbReference>
<dbReference type="PROSITE" id="PS50949">
    <property type="entry name" value="HTH_GNTR"/>
    <property type="match status" value="1"/>
</dbReference>
<dbReference type="EMBL" id="FQXS01000008">
    <property type="protein sequence ID" value="SHH75578.1"/>
    <property type="molecule type" value="Genomic_DNA"/>
</dbReference>
<dbReference type="OrthoDB" id="9808698at2"/>
<dbReference type="STRING" id="1121409.SAMN02745124_01755"/>
<evidence type="ECO:0000313" key="6">
    <source>
        <dbReference type="Proteomes" id="UP000184139"/>
    </source>
</evidence>
<proteinExistence type="predicted"/>
<sequence>MVVAKNLVDKQLIKTIKTEKVHTQVYEQLRAILLEGHWRAGEKIPSETELCRLMGVSRISVRTALNSLIAQGFLIPRQGEGTFVVDVSVDMNMNMLVPIIGLDKGSILEVLEFRKILEVGIVPLVFQNLSGEDVKWLLQNVEELEGTAEEEIARITELDLGFHRKLCEISGNSLVIKVNKILNELFRTSMENVVIALGNQTGRKYHRRIVDVIAAGDREGTVEILREHIQNTIDNIIKIQQDTDLPERLR</sequence>
<accession>A0A1M5VK80</accession>
<evidence type="ECO:0000256" key="1">
    <source>
        <dbReference type="ARBA" id="ARBA00023015"/>
    </source>
</evidence>
<dbReference type="Pfam" id="PF00392">
    <property type="entry name" value="GntR"/>
    <property type="match status" value="1"/>
</dbReference>
<evidence type="ECO:0000313" key="5">
    <source>
        <dbReference type="EMBL" id="SHH75578.1"/>
    </source>
</evidence>
<dbReference type="GO" id="GO:0003677">
    <property type="term" value="F:DNA binding"/>
    <property type="evidence" value="ECO:0007669"/>
    <property type="project" value="UniProtKB-KW"/>
</dbReference>
<dbReference type="PRINTS" id="PR00035">
    <property type="entry name" value="HTHGNTR"/>
</dbReference>
<dbReference type="GO" id="GO:0003700">
    <property type="term" value="F:DNA-binding transcription factor activity"/>
    <property type="evidence" value="ECO:0007669"/>
    <property type="project" value="InterPro"/>
</dbReference>
<dbReference type="PANTHER" id="PTHR43537">
    <property type="entry name" value="TRANSCRIPTIONAL REGULATOR, GNTR FAMILY"/>
    <property type="match status" value="1"/>
</dbReference>